<evidence type="ECO:0000256" key="10">
    <source>
        <dbReference type="SAM" id="Coils"/>
    </source>
</evidence>
<evidence type="ECO:0000259" key="12">
    <source>
        <dbReference type="PROSITE" id="PS50109"/>
    </source>
</evidence>
<dbReference type="Pfam" id="PF00512">
    <property type="entry name" value="HisKA"/>
    <property type="match status" value="1"/>
</dbReference>
<keyword evidence="10" id="KW-0175">Coiled coil</keyword>
<dbReference type="PANTHER" id="PTHR43065">
    <property type="entry name" value="SENSOR HISTIDINE KINASE"/>
    <property type="match status" value="1"/>
</dbReference>
<dbReference type="InterPro" id="IPR036890">
    <property type="entry name" value="HATPase_C_sf"/>
</dbReference>
<keyword evidence="7 14" id="KW-0418">Kinase</keyword>
<dbReference type="Gene3D" id="1.10.287.130">
    <property type="match status" value="1"/>
</dbReference>
<dbReference type="SUPFAM" id="SSF47384">
    <property type="entry name" value="Homodimeric domain of signal transducing histidine kinase"/>
    <property type="match status" value="1"/>
</dbReference>
<comment type="subcellular location">
    <subcellularLocation>
        <location evidence="2">Membrane</location>
    </subcellularLocation>
</comment>
<feature type="domain" description="Histidine kinase" evidence="12">
    <location>
        <begin position="500"/>
        <end position="716"/>
    </location>
</feature>
<dbReference type="SUPFAM" id="SSF55785">
    <property type="entry name" value="PYP-like sensor domain (PAS domain)"/>
    <property type="match status" value="1"/>
</dbReference>
<dbReference type="SMART" id="SM00304">
    <property type="entry name" value="HAMP"/>
    <property type="match status" value="1"/>
</dbReference>
<organism evidence="14 15">
    <name type="scientific">Candidatus Methylocalor cossyra</name>
    <dbReference type="NCBI Taxonomy" id="3108543"/>
    <lineage>
        <taxon>Bacteria</taxon>
        <taxon>Pseudomonadati</taxon>
        <taxon>Pseudomonadota</taxon>
        <taxon>Gammaproteobacteria</taxon>
        <taxon>Methylococcales</taxon>
        <taxon>Methylococcaceae</taxon>
        <taxon>Candidatus Methylocalor</taxon>
    </lineage>
</organism>
<evidence type="ECO:0000259" key="13">
    <source>
        <dbReference type="PROSITE" id="PS50885"/>
    </source>
</evidence>
<proteinExistence type="predicted"/>
<feature type="coiled-coil region" evidence="10">
    <location>
        <begin position="344"/>
        <end position="375"/>
    </location>
</feature>
<keyword evidence="4" id="KW-0597">Phosphoprotein</keyword>
<accession>A0ABP1C3X2</accession>
<feature type="transmembrane region" description="Helical" evidence="11">
    <location>
        <begin position="80"/>
        <end position="102"/>
    </location>
</feature>
<dbReference type="Gene3D" id="3.30.450.20">
    <property type="entry name" value="PAS domain"/>
    <property type="match status" value="1"/>
</dbReference>
<dbReference type="PIRSF" id="PIRSF037532">
    <property type="entry name" value="STHK_NtrY"/>
    <property type="match status" value="1"/>
</dbReference>
<dbReference type="Proteomes" id="UP001497493">
    <property type="component" value="Chromosome"/>
</dbReference>
<dbReference type="PANTHER" id="PTHR43065:SF10">
    <property type="entry name" value="PEROXIDE STRESS-ACTIVATED HISTIDINE KINASE MAK3"/>
    <property type="match status" value="1"/>
</dbReference>
<evidence type="ECO:0000313" key="15">
    <source>
        <dbReference type="Proteomes" id="UP001497493"/>
    </source>
</evidence>
<keyword evidence="11" id="KW-1133">Transmembrane helix</keyword>
<evidence type="ECO:0000256" key="6">
    <source>
        <dbReference type="ARBA" id="ARBA00022741"/>
    </source>
</evidence>
<dbReference type="Pfam" id="PF08448">
    <property type="entry name" value="PAS_4"/>
    <property type="match status" value="1"/>
</dbReference>
<evidence type="ECO:0000256" key="11">
    <source>
        <dbReference type="SAM" id="Phobius"/>
    </source>
</evidence>
<keyword evidence="11" id="KW-0472">Membrane</keyword>
<dbReference type="CDD" id="cd00082">
    <property type="entry name" value="HisKA"/>
    <property type="match status" value="1"/>
</dbReference>
<dbReference type="InterPro" id="IPR004358">
    <property type="entry name" value="Sig_transdc_His_kin-like_C"/>
</dbReference>
<keyword evidence="15" id="KW-1185">Reference proteome</keyword>
<reference evidence="14 15" key="1">
    <citation type="submission" date="2024-04" db="EMBL/GenBank/DDBJ databases">
        <authorList>
            <person name="Cremers G."/>
        </authorList>
    </citation>
    <scope>NUCLEOTIDE SEQUENCE [LARGE SCALE GENOMIC DNA]</scope>
    <source>
        <strain evidence="14">MeCH1-AG</strain>
    </source>
</reference>
<protein>
    <recommendedName>
        <fullName evidence="3">histidine kinase</fullName>
        <ecNumber evidence="3">2.7.13.3</ecNumber>
    </recommendedName>
</protein>
<dbReference type="InterPro" id="IPR005467">
    <property type="entry name" value="His_kinase_dom"/>
</dbReference>
<evidence type="ECO:0000256" key="2">
    <source>
        <dbReference type="ARBA" id="ARBA00004370"/>
    </source>
</evidence>
<dbReference type="Pfam" id="PF02518">
    <property type="entry name" value="HATPase_c"/>
    <property type="match status" value="1"/>
</dbReference>
<dbReference type="InterPro" id="IPR013656">
    <property type="entry name" value="PAS_4"/>
</dbReference>
<dbReference type="InterPro" id="IPR035965">
    <property type="entry name" value="PAS-like_dom_sf"/>
</dbReference>
<keyword evidence="11" id="KW-0812">Transmembrane</keyword>
<comment type="catalytic activity">
    <reaction evidence="1">
        <text>ATP + protein L-histidine = ADP + protein N-phospho-L-histidine.</text>
        <dbReference type="EC" id="2.7.13.3"/>
    </reaction>
</comment>
<dbReference type="InterPro" id="IPR017232">
    <property type="entry name" value="NtrY"/>
</dbReference>
<feature type="transmembrane region" description="Helical" evidence="11">
    <location>
        <begin position="44"/>
        <end position="68"/>
    </location>
</feature>
<dbReference type="Gene3D" id="3.30.565.10">
    <property type="entry name" value="Histidine kinase-like ATPase, C-terminal domain"/>
    <property type="match status" value="1"/>
</dbReference>
<dbReference type="SUPFAM" id="SSF158472">
    <property type="entry name" value="HAMP domain-like"/>
    <property type="match status" value="1"/>
</dbReference>
<evidence type="ECO:0000256" key="4">
    <source>
        <dbReference type="ARBA" id="ARBA00022553"/>
    </source>
</evidence>
<dbReference type="Pfam" id="PF00672">
    <property type="entry name" value="HAMP"/>
    <property type="match status" value="1"/>
</dbReference>
<evidence type="ECO:0000256" key="7">
    <source>
        <dbReference type="ARBA" id="ARBA00022777"/>
    </source>
</evidence>
<evidence type="ECO:0000256" key="9">
    <source>
        <dbReference type="ARBA" id="ARBA00023012"/>
    </source>
</evidence>
<evidence type="ECO:0000256" key="8">
    <source>
        <dbReference type="ARBA" id="ARBA00022840"/>
    </source>
</evidence>
<dbReference type="SMART" id="SM00388">
    <property type="entry name" value="HisKA"/>
    <property type="match status" value="1"/>
</dbReference>
<dbReference type="CDD" id="cd06225">
    <property type="entry name" value="HAMP"/>
    <property type="match status" value="1"/>
</dbReference>
<name>A0ABP1C3X2_9GAMM</name>
<evidence type="ECO:0000313" key="14">
    <source>
        <dbReference type="EMBL" id="CAL1238933.1"/>
    </source>
</evidence>
<dbReference type="Gene3D" id="6.10.340.10">
    <property type="match status" value="1"/>
</dbReference>
<dbReference type="InterPro" id="IPR003660">
    <property type="entry name" value="HAMP_dom"/>
</dbReference>
<dbReference type="InterPro" id="IPR003661">
    <property type="entry name" value="HisK_dim/P_dom"/>
</dbReference>
<dbReference type="InterPro" id="IPR036097">
    <property type="entry name" value="HisK_dim/P_sf"/>
</dbReference>
<dbReference type="SUPFAM" id="SSF55874">
    <property type="entry name" value="ATPase domain of HSP90 chaperone/DNA topoisomerase II/histidine kinase"/>
    <property type="match status" value="1"/>
</dbReference>
<feature type="transmembrane region" description="Helical" evidence="11">
    <location>
        <begin position="280"/>
        <end position="303"/>
    </location>
</feature>
<dbReference type="PRINTS" id="PR00344">
    <property type="entry name" value="BCTRLSENSOR"/>
</dbReference>
<dbReference type="GO" id="GO:0004673">
    <property type="term" value="F:protein histidine kinase activity"/>
    <property type="evidence" value="ECO:0007669"/>
    <property type="project" value="UniProtKB-EC"/>
</dbReference>
<feature type="domain" description="HAMP" evidence="13">
    <location>
        <begin position="304"/>
        <end position="356"/>
    </location>
</feature>
<evidence type="ECO:0000256" key="1">
    <source>
        <dbReference type="ARBA" id="ARBA00000085"/>
    </source>
</evidence>
<dbReference type="EC" id="2.7.13.3" evidence="3"/>
<gene>
    <name evidence="14" type="ORF">MECH1_V1_0152</name>
</gene>
<keyword evidence="5 14" id="KW-0808">Transferase</keyword>
<sequence length="723" mass="79910">MAHRRLKPPLSLSIVALFLGILASLHLMSTATQDASQLGRMYSWLVLINTLGSVLLLGLVVANAYSLIKQLQKKAAGSNLTARMVFLFSLLSLTPASIVFYYSMQFLEQSIDSWFDVPIDRAMEDALQLGQAALDERMRSLLKQTEHTAEQLAESPVSLLAIRLAELRDLAEEGEMTVFSRQGRIIAFAGSQAGPMVPDLPETGILLQVRQGKPYVGLESRDLQGLQIRVVVTLVGDDSAFLQAIYPVPARLADLASTVEAAYVHYKELTFLRGSLKTTFALTLSLVLLLSLLASIWAAFLSIRRIVAPVRHLAQGTRAVASGDYEKRLPVRRRDELGFLVESFNAMTEKIAQSRDEAQRSRQEVERQRAYLETLLASLSSAVLSFDHSMRLMTANQSADGILHAPFRQHIGQCIATLAAVHPHLADLLALLESRLQRSDQDWREELPFIGPAGRQELFCRGTPLFDANGERRGAVVVIDDVTALIQAQRAAAWSEVARRLAHEIKNPLTPIQLSAERLRHKLAKHLSAPEAEVLERATRTIVQQVEAMKTMVNAFAEYAKPSLIQPQYADIDGLIEAVAGLYPPGCGLEFDLALARDLPALYIDPVKWRQVLHNMIKNSQEAVSPGRTGRLRIETRSVEENRHQWVEIHLCDDGPGIPPDQADRIFEPYVTSKAKGTGLGLAIVKKIVEEHGGSIKLDSSYRDGAYFVIRLPVVAQAMAAEA</sequence>
<evidence type="ECO:0000256" key="3">
    <source>
        <dbReference type="ARBA" id="ARBA00012438"/>
    </source>
</evidence>
<dbReference type="RefSeq" id="WP_348758539.1">
    <property type="nucleotide sequence ID" value="NZ_OZ026884.1"/>
</dbReference>
<dbReference type="PROSITE" id="PS50885">
    <property type="entry name" value="HAMP"/>
    <property type="match status" value="1"/>
</dbReference>
<evidence type="ECO:0000256" key="5">
    <source>
        <dbReference type="ARBA" id="ARBA00022679"/>
    </source>
</evidence>
<dbReference type="InterPro" id="IPR003594">
    <property type="entry name" value="HATPase_dom"/>
</dbReference>
<keyword evidence="6" id="KW-0547">Nucleotide-binding</keyword>
<keyword evidence="8" id="KW-0067">ATP-binding</keyword>
<dbReference type="SMART" id="SM00387">
    <property type="entry name" value="HATPase_c"/>
    <property type="match status" value="1"/>
</dbReference>
<dbReference type="PROSITE" id="PS50109">
    <property type="entry name" value="HIS_KIN"/>
    <property type="match status" value="1"/>
</dbReference>
<dbReference type="EMBL" id="OZ026884">
    <property type="protein sequence ID" value="CAL1238933.1"/>
    <property type="molecule type" value="Genomic_DNA"/>
</dbReference>
<keyword evidence="9" id="KW-0902">Two-component regulatory system</keyword>